<dbReference type="EMBL" id="JBBJCI010000223">
    <property type="protein sequence ID" value="KAK7239576.1"/>
    <property type="molecule type" value="Genomic_DNA"/>
</dbReference>
<dbReference type="Gene3D" id="1.25.40.10">
    <property type="entry name" value="Tetratricopeptide repeat domain"/>
    <property type="match status" value="1"/>
</dbReference>
<dbReference type="PANTHER" id="PTHR46208">
    <property type="entry name" value="MITOCHONDRIAL IMPORT RECEPTOR SUBUNIT TOM70"/>
    <property type="match status" value="1"/>
</dbReference>
<reference evidence="11 12" key="1">
    <citation type="submission" date="2024-03" db="EMBL/GenBank/DDBJ databases">
        <title>Aureococcus anophagefferens CCMP1851 and Kratosvirus quantuckense: Draft genome of a second virus-susceptible host strain in the model system.</title>
        <authorList>
            <person name="Chase E."/>
            <person name="Truchon A.R."/>
            <person name="Schepens W."/>
            <person name="Wilhelm S.W."/>
        </authorList>
    </citation>
    <scope>NUCLEOTIDE SEQUENCE [LARGE SCALE GENOMIC DNA]</scope>
    <source>
        <strain evidence="11 12">CCMP1851</strain>
    </source>
</reference>
<dbReference type="SUPFAM" id="SSF48452">
    <property type="entry name" value="TPR-like"/>
    <property type="match status" value="1"/>
</dbReference>
<evidence type="ECO:0000313" key="12">
    <source>
        <dbReference type="Proteomes" id="UP001363151"/>
    </source>
</evidence>
<evidence type="ECO:0000256" key="7">
    <source>
        <dbReference type="ARBA" id="ARBA00023128"/>
    </source>
</evidence>
<gene>
    <name evidence="11" type="ORF">SO694_0002816</name>
</gene>
<name>A0ABR1FVG2_AURAN</name>
<evidence type="ECO:0000313" key="11">
    <source>
        <dbReference type="EMBL" id="KAK7239576.1"/>
    </source>
</evidence>
<keyword evidence="2" id="KW-0812">Transmembrane</keyword>
<evidence type="ECO:0000256" key="2">
    <source>
        <dbReference type="ARBA" id="ARBA00022692"/>
    </source>
</evidence>
<feature type="region of interest" description="Disordered" evidence="10">
    <location>
        <begin position="14"/>
        <end position="52"/>
    </location>
</feature>
<comment type="similarity">
    <text evidence="9">Belongs to the Tom70 family.</text>
</comment>
<evidence type="ECO:0000256" key="1">
    <source>
        <dbReference type="ARBA" id="ARBA00004572"/>
    </source>
</evidence>
<accession>A0ABR1FVG2</accession>
<keyword evidence="12" id="KW-1185">Reference proteome</keyword>
<evidence type="ECO:0000256" key="5">
    <source>
        <dbReference type="ARBA" id="ARBA00022803"/>
    </source>
</evidence>
<keyword evidence="6" id="KW-1133">Transmembrane helix</keyword>
<proteinExistence type="inferred from homology"/>
<evidence type="ECO:0000256" key="9">
    <source>
        <dbReference type="ARBA" id="ARBA00038030"/>
    </source>
</evidence>
<evidence type="ECO:0000256" key="8">
    <source>
        <dbReference type="ARBA" id="ARBA00023136"/>
    </source>
</evidence>
<sequence>MAAVVLEADVDGFFDLDEAPGPARGARAPKGRRTPTSAPEAAAPTGPDEDDEWVKVASWEWEASPAAELEDSGNEAFRAGDYAGAIAKYSAALDEAPDAPEGKAALYANRAAAHAERGSHVAVVTDCSSCLALEGAYVKALVRRANALEKLGHRLEAIEDLEAALAADVRGPALAKAKADLVRLRKMEKRTAE</sequence>
<dbReference type="InterPro" id="IPR011990">
    <property type="entry name" value="TPR-like_helical_dom_sf"/>
</dbReference>
<protein>
    <submittedName>
        <fullName evidence="11">Tetratricopeptide repeat protein</fullName>
    </submittedName>
</protein>
<dbReference type="SMART" id="SM00028">
    <property type="entry name" value="TPR"/>
    <property type="match status" value="3"/>
</dbReference>
<evidence type="ECO:0000256" key="4">
    <source>
        <dbReference type="ARBA" id="ARBA00022787"/>
    </source>
</evidence>
<comment type="subcellular location">
    <subcellularLocation>
        <location evidence="1">Mitochondrion outer membrane</location>
        <topology evidence="1">Single-pass membrane protein</topology>
    </subcellularLocation>
</comment>
<keyword evidence="8" id="KW-0472">Membrane</keyword>
<keyword evidence="4" id="KW-1000">Mitochondrion outer membrane</keyword>
<evidence type="ECO:0000256" key="6">
    <source>
        <dbReference type="ARBA" id="ARBA00022989"/>
    </source>
</evidence>
<organism evidence="11 12">
    <name type="scientific">Aureococcus anophagefferens</name>
    <name type="common">Harmful bloom alga</name>
    <dbReference type="NCBI Taxonomy" id="44056"/>
    <lineage>
        <taxon>Eukaryota</taxon>
        <taxon>Sar</taxon>
        <taxon>Stramenopiles</taxon>
        <taxon>Ochrophyta</taxon>
        <taxon>Pelagophyceae</taxon>
        <taxon>Pelagomonadales</taxon>
        <taxon>Pelagomonadaceae</taxon>
        <taxon>Aureococcus</taxon>
    </lineage>
</organism>
<dbReference type="Proteomes" id="UP001363151">
    <property type="component" value="Unassembled WGS sequence"/>
</dbReference>
<keyword evidence="3" id="KW-0677">Repeat</keyword>
<evidence type="ECO:0000256" key="10">
    <source>
        <dbReference type="SAM" id="MobiDB-lite"/>
    </source>
</evidence>
<keyword evidence="7" id="KW-0496">Mitochondrion</keyword>
<evidence type="ECO:0000256" key="3">
    <source>
        <dbReference type="ARBA" id="ARBA00022737"/>
    </source>
</evidence>
<comment type="caution">
    <text evidence="11">The sequence shown here is derived from an EMBL/GenBank/DDBJ whole genome shotgun (WGS) entry which is preliminary data.</text>
</comment>
<dbReference type="InterPro" id="IPR019734">
    <property type="entry name" value="TPR_rpt"/>
</dbReference>
<feature type="compositionally biased region" description="Low complexity" evidence="10">
    <location>
        <begin position="34"/>
        <end position="46"/>
    </location>
</feature>
<keyword evidence="5" id="KW-0802">TPR repeat</keyword>
<dbReference type="PANTHER" id="PTHR46208:SF1">
    <property type="entry name" value="MITOCHONDRIAL IMPORT RECEPTOR SUBUNIT TOM70"/>
    <property type="match status" value="1"/>
</dbReference>